<dbReference type="EMBL" id="JARAKH010000015">
    <property type="protein sequence ID" value="KAK8396848.1"/>
    <property type="molecule type" value="Genomic_DNA"/>
</dbReference>
<dbReference type="AlphaFoldDB" id="A0AAW0UBY2"/>
<name>A0AAW0UBY2_SCYPA</name>
<comment type="caution">
    <text evidence="1">The sequence shown here is derived from an EMBL/GenBank/DDBJ whole genome shotgun (WGS) entry which is preliminary data.</text>
</comment>
<protein>
    <submittedName>
        <fullName evidence="1">Uncharacterized protein</fullName>
    </submittedName>
</protein>
<evidence type="ECO:0000313" key="1">
    <source>
        <dbReference type="EMBL" id="KAK8396848.1"/>
    </source>
</evidence>
<reference evidence="1 2" key="1">
    <citation type="submission" date="2023-03" db="EMBL/GenBank/DDBJ databases">
        <title>High-quality genome of Scylla paramamosain provides insights in environmental adaptation.</title>
        <authorList>
            <person name="Zhang L."/>
        </authorList>
    </citation>
    <scope>NUCLEOTIDE SEQUENCE [LARGE SCALE GENOMIC DNA]</scope>
    <source>
        <strain evidence="1">LZ_2023a</strain>
        <tissue evidence="1">Muscle</tissue>
    </source>
</reference>
<keyword evidence="2" id="KW-1185">Reference proteome</keyword>
<proteinExistence type="predicted"/>
<gene>
    <name evidence="1" type="ORF">O3P69_005071</name>
</gene>
<sequence length="347" mass="37790">MVQPVTHLLGLGPRGVCRPQKPAAHTPLSIHSSLLELETRIPLRHCLQPLPTRITPSLSLSLAQRLHLVLVHCSSVTDSTQHSAALYPSSMYPHRYKSPQCFIHPSRPTPPELTTCSLITLPSTPASPKHSPAPRVPVTAQRVSAVSPPIQPSGATRCRTRAIASTRPVQTALRGRRVNQKRGPNLINVPTVIGACNTLEAGDRGVYMSVMYEVSAEGRTPSLMPPESIPRCHSGSLTRTSQRHTPHRVHRTLTLTQLGGNFTQGGGRLGYVRPCLCRCPAPLPLTPAASQHNCTSLHFGQRATTTLARLTSRDLTRSLPSWPPPTHWCHCDPALPHHRPTPPCPAR</sequence>
<organism evidence="1 2">
    <name type="scientific">Scylla paramamosain</name>
    <name type="common">Mud crab</name>
    <dbReference type="NCBI Taxonomy" id="85552"/>
    <lineage>
        <taxon>Eukaryota</taxon>
        <taxon>Metazoa</taxon>
        <taxon>Ecdysozoa</taxon>
        <taxon>Arthropoda</taxon>
        <taxon>Crustacea</taxon>
        <taxon>Multicrustacea</taxon>
        <taxon>Malacostraca</taxon>
        <taxon>Eumalacostraca</taxon>
        <taxon>Eucarida</taxon>
        <taxon>Decapoda</taxon>
        <taxon>Pleocyemata</taxon>
        <taxon>Brachyura</taxon>
        <taxon>Eubrachyura</taxon>
        <taxon>Portunoidea</taxon>
        <taxon>Portunidae</taxon>
        <taxon>Portuninae</taxon>
        <taxon>Scylla</taxon>
    </lineage>
</organism>
<evidence type="ECO:0000313" key="2">
    <source>
        <dbReference type="Proteomes" id="UP001487740"/>
    </source>
</evidence>
<dbReference type="Proteomes" id="UP001487740">
    <property type="component" value="Unassembled WGS sequence"/>
</dbReference>
<accession>A0AAW0UBY2</accession>